<reference evidence="2" key="1">
    <citation type="submission" date="2022-07" db="EMBL/GenBank/DDBJ databases">
        <title>Genome Sequence of Xylaria arbuscula.</title>
        <authorList>
            <person name="Buettner E."/>
        </authorList>
    </citation>
    <scope>NUCLEOTIDE SEQUENCE</scope>
    <source>
        <strain evidence="2">VT107</strain>
    </source>
</reference>
<protein>
    <submittedName>
        <fullName evidence="2">Uncharacterized protein</fullName>
    </submittedName>
</protein>
<sequence>MTQTRHTSSLGDTGIDQPLTPKATPKPTSTPKQRQKSSRNSRGRPSRSGPDTEMAESEHENEGELPKIITVAEDGSLKLLEIDRIASIIRQADEPDKVVADVFREAALHQEAAEKFQIWLSLIWDLVVDHELWKGTYETFSDWASESQNATCSIIAKEGRKLRSKKAEGTNGLRALGAAGPRFQYLVNNETRNLLNAIRQEMGHHRISYPLTTALANLRTYYRIAPDAPGKRGIQRTPCTQPCDISGLDVIGYRLLTTEEMEAAGVQVGPHGLLVDKRKGKEMTPIDDPDFDRAIQSFEVGKRAAEQTSPLAKAAPPIRGLDEQDTKHLKKPVSVRPQTFTFVTQCACPSTVDANLKAELDTLTWNSGYAEIAPLMDRALGERNSLCVRHCQLWLVHGLGIQSLKRKTNRESLVKELSQWMYRLKEQVANQPKTMEDFSDMKKGLAFAWEDVKNIKVPKEVLGKRPLSE</sequence>
<feature type="compositionally biased region" description="Basic and acidic residues" evidence="1">
    <location>
        <begin position="56"/>
        <end position="65"/>
    </location>
</feature>
<dbReference type="EMBL" id="JANPWZ010000685">
    <property type="protein sequence ID" value="KAJ3573394.1"/>
    <property type="molecule type" value="Genomic_DNA"/>
</dbReference>
<feature type="region of interest" description="Disordered" evidence="1">
    <location>
        <begin position="1"/>
        <end position="67"/>
    </location>
</feature>
<evidence type="ECO:0000313" key="2">
    <source>
        <dbReference type="EMBL" id="KAJ3573394.1"/>
    </source>
</evidence>
<evidence type="ECO:0000256" key="1">
    <source>
        <dbReference type="SAM" id="MobiDB-lite"/>
    </source>
</evidence>
<feature type="compositionally biased region" description="Polar residues" evidence="1">
    <location>
        <begin position="1"/>
        <end position="11"/>
    </location>
</feature>
<gene>
    <name evidence="2" type="ORF">NPX13_g4716</name>
</gene>
<name>A0A9W8NF03_9PEZI</name>
<feature type="compositionally biased region" description="Basic residues" evidence="1">
    <location>
        <begin position="33"/>
        <end position="45"/>
    </location>
</feature>
<evidence type="ECO:0000313" key="3">
    <source>
        <dbReference type="Proteomes" id="UP001148614"/>
    </source>
</evidence>
<comment type="caution">
    <text evidence="2">The sequence shown here is derived from an EMBL/GenBank/DDBJ whole genome shotgun (WGS) entry which is preliminary data.</text>
</comment>
<feature type="compositionally biased region" description="Low complexity" evidence="1">
    <location>
        <begin position="20"/>
        <end position="32"/>
    </location>
</feature>
<keyword evidence="3" id="KW-1185">Reference proteome</keyword>
<proteinExistence type="predicted"/>
<dbReference type="Proteomes" id="UP001148614">
    <property type="component" value="Unassembled WGS sequence"/>
</dbReference>
<dbReference type="AlphaFoldDB" id="A0A9W8NF03"/>
<accession>A0A9W8NF03</accession>
<organism evidence="2 3">
    <name type="scientific">Xylaria arbuscula</name>
    <dbReference type="NCBI Taxonomy" id="114810"/>
    <lineage>
        <taxon>Eukaryota</taxon>
        <taxon>Fungi</taxon>
        <taxon>Dikarya</taxon>
        <taxon>Ascomycota</taxon>
        <taxon>Pezizomycotina</taxon>
        <taxon>Sordariomycetes</taxon>
        <taxon>Xylariomycetidae</taxon>
        <taxon>Xylariales</taxon>
        <taxon>Xylariaceae</taxon>
        <taxon>Xylaria</taxon>
    </lineage>
</organism>